<comment type="caution">
    <text evidence="2">The sequence shown here is derived from an EMBL/GenBank/DDBJ whole genome shotgun (WGS) entry which is preliminary data.</text>
</comment>
<feature type="compositionally biased region" description="Basic residues" evidence="1">
    <location>
        <begin position="1"/>
        <end position="11"/>
    </location>
</feature>
<accession>A0ABR8E5H5</accession>
<evidence type="ECO:0008006" key="4">
    <source>
        <dbReference type="Google" id="ProtNLM"/>
    </source>
</evidence>
<dbReference type="Proteomes" id="UP000623440">
    <property type="component" value="Unassembled WGS sequence"/>
</dbReference>
<sequence>MNKSSPKRKKATSTASSNSEAPPNPVSEDISLQENPASVTIEVTAVEIPELTEQEISDRLYLERRVERAFFEAGKAWNSAIADYIVPRTKPLRSIAVHGLVIHEWQQPIKLLRRQLWRICQPLGNNHRWFTVSKNVNHWFTKCRNVHNWFTNIASAKAVRTSSIISE</sequence>
<organism evidence="2 3">
    <name type="scientific">Nostoc flagelliforme FACHB-838</name>
    <dbReference type="NCBI Taxonomy" id="2692904"/>
    <lineage>
        <taxon>Bacteria</taxon>
        <taxon>Bacillati</taxon>
        <taxon>Cyanobacteriota</taxon>
        <taxon>Cyanophyceae</taxon>
        <taxon>Nostocales</taxon>
        <taxon>Nostocaceae</taxon>
        <taxon>Nostoc</taxon>
    </lineage>
</organism>
<reference evidence="2 3" key="1">
    <citation type="journal article" date="2020" name="ISME J.">
        <title>Comparative genomics reveals insights into cyanobacterial evolution and habitat adaptation.</title>
        <authorList>
            <person name="Chen M.Y."/>
            <person name="Teng W.K."/>
            <person name="Zhao L."/>
            <person name="Hu C.X."/>
            <person name="Zhou Y.K."/>
            <person name="Han B.P."/>
            <person name="Song L.R."/>
            <person name="Shu W.S."/>
        </authorList>
    </citation>
    <scope>NUCLEOTIDE SEQUENCE [LARGE SCALE GENOMIC DNA]</scope>
    <source>
        <strain evidence="2 3">FACHB-838</strain>
    </source>
</reference>
<protein>
    <recommendedName>
        <fullName evidence="4">Transposase</fullName>
    </recommendedName>
</protein>
<dbReference type="EMBL" id="JACJSI010000582">
    <property type="protein sequence ID" value="MBD2536881.1"/>
    <property type="molecule type" value="Genomic_DNA"/>
</dbReference>
<dbReference type="RefSeq" id="WP_190947524.1">
    <property type="nucleotide sequence ID" value="NZ_JACJSI010000582.1"/>
</dbReference>
<evidence type="ECO:0000313" key="3">
    <source>
        <dbReference type="Proteomes" id="UP000623440"/>
    </source>
</evidence>
<feature type="compositionally biased region" description="Polar residues" evidence="1">
    <location>
        <begin position="12"/>
        <end position="21"/>
    </location>
</feature>
<keyword evidence="3" id="KW-1185">Reference proteome</keyword>
<evidence type="ECO:0000313" key="2">
    <source>
        <dbReference type="EMBL" id="MBD2536881.1"/>
    </source>
</evidence>
<gene>
    <name evidence="2" type="ORF">H6G97_49740</name>
</gene>
<feature type="region of interest" description="Disordered" evidence="1">
    <location>
        <begin position="1"/>
        <end position="30"/>
    </location>
</feature>
<proteinExistence type="predicted"/>
<name>A0ABR8E5H5_9NOSO</name>
<evidence type="ECO:0000256" key="1">
    <source>
        <dbReference type="SAM" id="MobiDB-lite"/>
    </source>
</evidence>